<evidence type="ECO:0000256" key="7">
    <source>
        <dbReference type="ARBA" id="ARBA00022676"/>
    </source>
</evidence>
<evidence type="ECO:0000256" key="14">
    <source>
        <dbReference type="ARBA" id="ARBA00032575"/>
    </source>
</evidence>
<keyword evidence="10 15" id="KW-1133">Transmembrane helix</keyword>
<keyword evidence="9 15" id="KW-0812">Transmembrane</keyword>
<sequence length="597" mass="67073">MRHSCSEIISRFLYYRQTPSRGAVLSRSAKQDIPNVTVIRPCKGVEPYLYECLASTFQQDYPRNKIAVHFCVSSRADPAYAIIEKVVNDHRGHNARVFIEEEDDGVANGDQEESNYRRSLGPNPKIRNMSKAYREAGERDLVWILDCNIWVGQGVCARMVDRLCGSTRGGVPPATPYKLVHHLPISVDVDLDSDKSGGRAVDSSFYSNVTATSPQIVSKFPIGIPARLNPLKQSAGGRIEELFLSSSHAKMYVAINTVAVAPCILGKSTMFRRVHLDYLTSQKVTEEDRRDASRDRNRYDAEKTGSQNAKIGIDYFSHNICEDHLIGDLLWKSPVPPVPGVPQKMRNHGLVYGDLAIQPINSMSLQSYMSRRVRWLRVRKFTVPVATLVEPGTESFLCSMMGAWGLTTCSATKGWAGESWGRFWMWWCVSILCWMAVDWTVYLLLHSGRTVETPTSTSTSSSTGSNTDLAAGAENGGDKYAKVPAFARPLSAAIRSRRGFTIWFLAWLGRESLALPIWTWAIWGGTSVTWREQRFWVGWDMKVHEIRDGKADRRRRNEDDDGSLMEKTNGHATITNVNANMNVHVNGAPRKRKARKY</sequence>
<evidence type="ECO:0000313" key="17">
    <source>
        <dbReference type="Proteomes" id="UP000053789"/>
    </source>
</evidence>
<dbReference type="PANTHER" id="PTHR12726:SF0">
    <property type="entry name" value="CERAMIDE GLUCOSYLTRANSFERASE"/>
    <property type="match status" value="1"/>
</dbReference>
<name>A0A0D2G2F0_CLAB1</name>
<evidence type="ECO:0000256" key="15">
    <source>
        <dbReference type="SAM" id="Phobius"/>
    </source>
</evidence>
<evidence type="ECO:0000256" key="2">
    <source>
        <dbReference type="ARBA" id="ARBA00004760"/>
    </source>
</evidence>
<comment type="pathway">
    <text evidence="3">Sphingolipid metabolism.</text>
</comment>
<dbReference type="EC" id="2.4.1.80" evidence="5"/>
<keyword evidence="7" id="KW-0328">Glycosyltransferase</keyword>
<organism evidence="16 17">
    <name type="scientific">Cladophialophora bantiana (strain ATCC 10958 / CBS 173.52 / CDC B-1940 / NIH 8579)</name>
    <name type="common">Xylohypha bantiana</name>
    <dbReference type="NCBI Taxonomy" id="1442370"/>
    <lineage>
        <taxon>Eukaryota</taxon>
        <taxon>Fungi</taxon>
        <taxon>Dikarya</taxon>
        <taxon>Ascomycota</taxon>
        <taxon>Pezizomycotina</taxon>
        <taxon>Eurotiomycetes</taxon>
        <taxon>Chaetothyriomycetidae</taxon>
        <taxon>Chaetothyriales</taxon>
        <taxon>Herpotrichiellaceae</taxon>
        <taxon>Cladophialophora</taxon>
    </lineage>
</organism>
<dbReference type="InterPro" id="IPR029044">
    <property type="entry name" value="Nucleotide-diphossugar_trans"/>
</dbReference>
<keyword evidence="17" id="KW-1185">Reference proteome</keyword>
<keyword evidence="11 15" id="KW-0472">Membrane</keyword>
<reference evidence="16" key="1">
    <citation type="submission" date="2015-01" db="EMBL/GenBank/DDBJ databases">
        <title>The Genome Sequence of Cladophialophora bantiana CBS 173.52.</title>
        <authorList>
            <consortium name="The Broad Institute Genomics Platform"/>
            <person name="Cuomo C."/>
            <person name="de Hoog S."/>
            <person name="Gorbushina A."/>
            <person name="Stielow B."/>
            <person name="Teixiera M."/>
            <person name="Abouelleil A."/>
            <person name="Chapman S.B."/>
            <person name="Priest M."/>
            <person name="Young S.K."/>
            <person name="Wortman J."/>
            <person name="Nusbaum C."/>
            <person name="Birren B."/>
        </authorList>
    </citation>
    <scope>NUCLEOTIDE SEQUENCE [LARGE SCALE GENOMIC DNA]</scope>
    <source>
        <strain evidence="16">CBS 173.52</strain>
    </source>
</reference>
<evidence type="ECO:0000256" key="8">
    <source>
        <dbReference type="ARBA" id="ARBA00022679"/>
    </source>
</evidence>
<dbReference type="HOGENOM" id="CLU_030898_1_0_1"/>
<dbReference type="GO" id="GO:0016020">
    <property type="term" value="C:membrane"/>
    <property type="evidence" value="ECO:0007669"/>
    <property type="project" value="UniProtKB-SubCell"/>
</dbReference>
<evidence type="ECO:0000256" key="11">
    <source>
        <dbReference type="ARBA" id="ARBA00023136"/>
    </source>
</evidence>
<gene>
    <name evidence="16" type="ORF">Z519_06741</name>
</gene>
<evidence type="ECO:0000256" key="9">
    <source>
        <dbReference type="ARBA" id="ARBA00022692"/>
    </source>
</evidence>
<evidence type="ECO:0000256" key="13">
    <source>
        <dbReference type="ARBA" id="ARBA00031543"/>
    </source>
</evidence>
<accession>A0A0D2G2F0</accession>
<comment type="subcellular location">
    <subcellularLocation>
        <location evidence="1">Membrane</location>
        <topology evidence="1">Multi-pass membrane protein</topology>
    </subcellularLocation>
</comment>
<comment type="pathway">
    <text evidence="2">Lipid metabolism; sphingolipid metabolism.</text>
</comment>
<evidence type="ECO:0000256" key="6">
    <source>
        <dbReference type="ARBA" id="ARBA00019988"/>
    </source>
</evidence>
<comment type="similarity">
    <text evidence="4">Belongs to the glycosyltransferase 2 family.</text>
</comment>
<dbReference type="Gene3D" id="3.90.550.10">
    <property type="entry name" value="Spore Coat Polysaccharide Biosynthesis Protein SpsA, Chain A"/>
    <property type="match status" value="1"/>
</dbReference>
<evidence type="ECO:0000256" key="3">
    <source>
        <dbReference type="ARBA" id="ARBA00004991"/>
    </source>
</evidence>
<dbReference type="AlphaFoldDB" id="A0A0D2G2F0"/>
<dbReference type="EMBL" id="KN846988">
    <property type="protein sequence ID" value="KIW92892.1"/>
    <property type="molecule type" value="Genomic_DNA"/>
</dbReference>
<evidence type="ECO:0000313" key="16">
    <source>
        <dbReference type="EMBL" id="KIW92892.1"/>
    </source>
</evidence>
<feature type="transmembrane region" description="Helical" evidence="15">
    <location>
        <begin position="424"/>
        <end position="445"/>
    </location>
</feature>
<dbReference type="VEuPathDB" id="FungiDB:Z519_06741"/>
<dbReference type="GeneID" id="27699669"/>
<dbReference type="GO" id="GO:0006679">
    <property type="term" value="P:glucosylceramide biosynthetic process"/>
    <property type="evidence" value="ECO:0007669"/>
    <property type="project" value="TreeGrafter"/>
</dbReference>
<dbReference type="Proteomes" id="UP000053789">
    <property type="component" value="Unassembled WGS sequence"/>
</dbReference>
<dbReference type="SUPFAM" id="SSF53448">
    <property type="entry name" value="Nucleotide-diphospho-sugar transferases"/>
    <property type="match status" value="1"/>
</dbReference>
<evidence type="ECO:0000256" key="12">
    <source>
        <dbReference type="ARBA" id="ARBA00031017"/>
    </source>
</evidence>
<dbReference type="Pfam" id="PF13506">
    <property type="entry name" value="Glyco_transf_21"/>
    <property type="match status" value="1"/>
</dbReference>
<protein>
    <recommendedName>
        <fullName evidence="6">Ceramide glucosyltransferase</fullName>
        <ecNumber evidence="5">2.4.1.80</ecNumber>
    </recommendedName>
    <alternativeName>
        <fullName evidence="13">Glucosylceramide synthase</fullName>
    </alternativeName>
    <alternativeName>
        <fullName evidence="14">UDP-glucose ceramide glucosyltransferase</fullName>
    </alternativeName>
    <alternativeName>
        <fullName evidence="12">UDP-glucose:N-acylsphingosine D-glucosyltransferase</fullName>
    </alternativeName>
</protein>
<dbReference type="UniPathway" id="UPA00222"/>
<evidence type="ECO:0000256" key="1">
    <source>
        <dbReference type="ARBA" id="ARBA00004141"/>
    </source>
</evidence>
<evidence type="ECO:0000256" key="4">
    <source>
        <dbReference type="ARBA" id="ARBA00006739"/>
    </source>
</evidence>
<dbReference type="GO" id="GO:0008120">
    <property type="term" value="F:ceramide glucosyltransferase activity"/>
    <property type="evidence" value="ECO:0007669"/>
    <property type="project" value="UniProtKB-EC"/>
</dbReference>
<evidence type="ECO:0000256" key="10">
    <source>
        <dbReference type="ARBA" id="ARBA00022989"/>
    </source>
</evidence>
<evidence type="ECO:0000256" key="5">
    <source>
        <dbReference type="ARBA" id="ARBA00012699"/>
    </source>
</evidence>
<proteinExistence type="inferred from homology"/>
<keyword evidence="8" id="KW-0808">Transferase</keyword>
<dbReference type="RefSeq" id="XP_016619561.1">
    <property type="nucleotide sequence ID" value="XM_016764479.1"/>
</dbReference>
<dbReference type="PANTHER" id="PTHR12726">
    <property type="entry name" value="CERAMIDE GLUCOSYLTRANSFERASE"/>
    <property type="match status" value="1"/>
</dbReference>
<dbReference type="InterPro" id="IPR025993">
    <property type="entry name" value="Ceramide_glucosylTrfase"/>
</dbReference>
<dbReference type="OrthoDB" id="1483400at2759"/>